<feature type="compositionally biased region" description="Polar residues" evidence="4">
    <location>
        <begin position="2532"/>
        <end position="2547"/>
    </location>
</feature>
<feature type="compositionally biased region" description="Basic residues" evidence="4">
    <location>
        <begin position="1245"/>
        <end position="1256"/>
    </location>
</feature>
<comment type="subcellular location">
    <subcellularLocation>
        <location evidence="1">Nucleus</location>
    </subcellularLocation>
</comment>
<feature type="compositionally biased region" description="Low complexity" evidence="4">
    <location>
        <begin position="656"/>
        <end position="668"/>
    </location>
</feature>
<gene>
    <name evidence="5" type="ORF">RRG08_056311</name>
</gene>
<sequence>MIRISALNDSSSSEDEAAYTQVTQTKEAKEAEAFVAYNKALSYQQSGNWEYAEKLLRNLFEHPFLKEAASLVESDDDDTPSSSSPVHPGLQLLYLVHKNLASILLQRKDLKEAMASYIEAVKIDSSEVTVWFKMGQIALKIHNYPLAKICFQQALQCNPNHWPSLDISITVTFALGDYLMCLEHISSALERDCHYTKGLALKKKIFLEQPSLESITKDLFLYCDPQIHTIAVDEEDSKEYLDECNKMRAKQRELYEEDNEKEYKPMTFLKPLAPFTWKNVGECLLELYQFATTSDPPKSLGLEVDLRDYNFLDQSIIFGKDAVEEEGNSQKKNPIRGTLKPCVKAGSQLKEKIDGGEYPSQGSPFQRAMERGNAEPPTTPESLSVGDNAKECALLQRLQGCEKKVDQRDGSSGSSKKVNSGADRVHPSSNPLADLEDMDVDNDFSEMPSLEEAMDISNLNLKDIQKFDFAPDLFLKASEDDLGLGNEVKSLESVLSNVIDMEFNRTKTNLGDSNIKTPCHDPKDPIPGMVASELPKSSNDKCEKDQQEQNKVALINDQSMLEQTHTPQSFTSSSHQGTSPSHLGTKLITSSGSFAENVKQPSSQTASLMQTCSSVAPSVYSPTVISTPKVPQIDAIKSSETTNYNLDTGQDRSNAPHSSSPFPSHFSPKINAMESNTSSANQSMLSCISGRSDDENGSTLYLTPMAPQTKHEKLSSLNTQSEQKNQNPSLSSPSSEVPRKKVPSEKKHVQPSISSVPIKPVPRRGKLTCLSTGDLIEDVVRRQIMGPPLSEESSQRHATSLFPNPALQSSPLASASILSQPMHFSSPSKTPPRHSPGQFFSIPPVIHSLEDEKISPQPHSSHEAFSKSGGLTCLPKAHTSREVKMSSVHSYPQGVNPSQNLQRSVRSLSFSASLGCSTSQGNQFLRHSMSVDAPTYLPIEGEEISRERFSGSVCLPRHHLYTLSVLETEALLNASPIPLSRDQASLLVRGGPSPWRPPLARSSSMPGYLTSPLTHPSQILPNYPEGSSLVSHVTANPGDNYRSLLDFYPTVSGHDLPGLSPSMSGNATQKPKSLFVGSPLSSLPNPFSISAMSSSLVSPAFSLTKQAHSGERKSPVHSPSSPTILVQQSRKSPKVTSPVKHQQRYSPSHQPLAGAPTSPKGCGKTSTQGNLSYHERAELYQAMVKSMLESDSQTQQKVQSPSRASPAKDNKSHTALGTDHKSSAKRGPKRKSELSSLGEDWTQAYKRRSTRSRSSRSKKEVESPDFGKLMKQYFPRSLAVLEDENCTDATVVDLTQKTTNKDCEGQQESRVNSDRVSTAPALEETEEDDVKRYVKSCLKGHGLLQLIHVYLVRLGEKSCHLWYPGLSDIYVKLYHCLRKHLTIPTIWFGDNDDCSPSRLRDYAIILLIKAELSLSKVVSEHSALGSPSPSKKASSLGPNMTDLFGEFHEMDMSFLEALAGRDDVFNQEDLTLTQFSARLFWLQARQHQAVWQTLEAVDCFQMVQSILEDTKDKDGETNLVIILPNVGPDGVISLQEVSQMMESVQRCQSLEDTRDLYDRGEFSKVVENLMASFNEKNISAKSAASKERPSQLLLLLDSLLNLKRFTEVLRCGEICLNEAILHFQRAPSVQLRQDWAATLISLFETLDRVLDEEDGILKSLNHQRLIRLAHNLVTVIQIVLDVADSVTEMPIATVRPWKILYRVLRFEEESVTKGTQGLKRESWEERMDTDQGEEEEAIRPSLAMLIKSHVYLGRHSWCTKDEGLLLIFMISVLGKELSVQDDEEDDDDEYISSAFEQCVFCLYNHPNKRGRARHLSDHNAAPVEMSWDGAGPVFHYFAPHTIPEFDSYKTSAISSDVEHLLRKIFTLIPASLQPDEKHTAVVDYIEGTSTVLPTKPTPSPAAPYSPSLSDPYQICSSLYYLLGDFYFKNKEQTKAVKFYQLDVAVNSDRLDSWAGLALARMSQLTQKLNSTELKVEIPLYKKSEAALRCFRRAVELEDASRKLWLEFGSLAYQLHSHASRQIRYRNMFNISGEMLLASRSRRTEMLRVARNSYHRANECEGDCPEDDWLTHYMMGKVAEKQGESPKVFLEFYNKAALSLHEEEAEYPAKLQFNTLPPHLALEALEVFFRIHATSLKLLLAGCSPQCLLILDSFVTDAQKGYFARREEKHQQASQPVKHETPLAPSATKTAQSNKKPKKTYTKNPMDHDYARYKSMSDSQSEGEERKQKEQITPGHLEDIEGNSDWSQEEVIVPDKSAAEMISPEQTTSLDVFEISSPHESKAVTTSSNTEKTQNLPDTCEDKNSSHERKSAASSFLNTVETSVLSSQAKDQHSTQEKEALNSDLTINRNSETAVGWEQEELKDKSSAWKSNSLSEANEACLEPEAGQVVKGMDAELESEVINVEPYSAEQSVAMKTDTVKESLSMKQSHDNHSNLADIDLSVRDLEEKKTDSEDNLEKSVVVRSESFGFQVTENDRKEVVKLEDSAANEIKEDGHRPTEQPHESDMKDGHADVPMDVETSECKRTVTEENENNLAQETCGSSGLTSHNDTEKWELEDQEKSFANRFSETNSVEEPVSGSSLAAATEEMMQDVREENTASSCADIEKLRSDVKQKCMAGLELCASRFSSHYKSLYRLAHAYYIMKEYGKARDLLLGCPDWQQKSHMPAPGLFSDRKQNNFFQGLWKIPIEDLERSGSFASHVHRSVQLLLNVLADQGDLDMLLLIRNQLKRTPDSGKKYLRDSERLILADAAYLKCLTSLKQSMERSESWSEARREDNLLTVFRVWNLGKGGNHGLTATSMLHTAFKLMMKGRTDVNRLTPEQAVMYCNQNLSKLLTPVANNQGQSSQKSLMEKNKQGQGTLPPILTVEKQDSAKENHKADCKDEDMIRKDDMTADKVGVTREPERDKSQSSSAVMSKPVLSPPQLSALDSSTSASAINAPESPLPSDAKVIPPSIASSNVQENEDVIFISAPERMNVS</sequence>
<dbReference type="PANTHER" id="PTHR15502">
    <property type="entry name" value="CALCINEURIN-BINDING PROTEIN CABIN 1-RELATED"/>
    <property type="match status" value="1"/>
</dbReference>
<feature type="compositionally biased region" description="Polar residues" evidence="4">
    <location>
        <begin position="715"/>
        <end position="735"/>
    </location>
</feature>
<feature type="region of interest" description="Disordered" evidence="4">
    <location>
        <begin position="403"/>
        <end position="436"/>
    </location>
</feature>
<feature type="compositionally biased region" description="Basic and acidic residues" evidence="4">
    <location>
        <begin position="737"/>
        <end position="748"/>
    </location>
</feature>
<feature type="region of interest" description="Disordered" evidence="4">
    <location>
        <begin position="643"/>
        <end position="691"/>
    </location>
</feature>
<dbReference type="GO" id="GO:0005634">
    <property type="term" value="C:nucleus"/>
    <property type="evidence" value="ECO:0007669"/>
    <property type="project" value="UniProtKB-SubCell"/>
</dbReference>
<proteinExistence type="predicted"/>
<dbReference type="InterPro" id="IPR033053">
    <property type="entry name" value="Hir3/CABIN1"/>
</dbReference>
<feature type="compositionally biased region" description="Basic and acidic residues" evidence="4">
    <location>
        <begin position="2868"/>
        <end position="2908"/>
    </location>
</feature>
<comment type="caution">
    <text evidence="5">The sequence shown here is derived from an EMBL/GenBank/DDBJ whole genome shotgun (WGS) entry which is preliminary data.</text>
</comment>
<feature type="compositionally biased region" description="Polar residues" evidence="4">
    <location>
        <begin position="2342"/>
        <end position="2352"/>
    </location>
</feature>
<feature type="compositionally biased region" description="Basic and acidic residues" evidence="4">
    <location>
        <begin position="2165"/>
        <end position="2180"/>
    </location>
</feature>
<protein>
    <recommendedName>
        <fullName evidence="7">Calcineurin-binding protein cabin-1</fullName>
    </recommendedName>
</protein>
<feature type="repeat" description="TPR" evidence="3">
    <location>
        <begin position="128"/>
        <end position="161"/>
    </location>
</feature>
<dbReference type="SUPFAM" id="SSF48452">
    <property type="entry name" value="TPR-like"/>
    <property type="match status" value="2"/>
</dbReference>
<evidence type="ECO:0000256" key="3">
    <source>
        <dbReference type="PROSITE-ProRule" id="PRU00339"/>
    </source>
</evidence>
<feature type="compositionally biased region" description="Polar residues" evidence="4">
    <location>
        <begin position="1189"/>
        <end position="1203"/>
    </location>
</feature>
<name>A0AAE0YPC6_9GAST</name>
<dbReference type="Pfam" id="PF13181">
    <property type="entry name" value="TPR_8"/>
    <property type="match status" value="1"/>
</dbReference>
<feature type="region of interest" description="Disordered" evidence="4">
    <location>
        <begin position="788"/>
        <end position="807"/>
    </location>
</feature>
<feature type="region of interest" description="Disordered" evidence="4">
    <location>
        <begin position="1300"/>
        <end position="1324"/>
    </location>
</feature>
<feature type="region of interest" description="Disordered" evidence="4">
    <location>
        <begin position="1106"/>
        <end position="1172"/>
    </location>
</feature>
<dbReference type="GO" id="GO:0031491">
    <property type="term" value="F:nucleosome binding"/>
    <property type="evidence" value="ECO:0007669"/>
    <property type="project" value="TreeGrafter"/>
</dbReference>
<feature type="compositionally biased region" description="Polar residues" evidence="4">
    <location>
        <begin position="1117"/>
        <end position="1130"/>
    </location>
</feature>
<dbReference type="PANTHER" id="PTHR15502:SF7">
    <property type="entry name" value="CALCINEURIN-BINDING PROTEIN CABIN-1"/>
    <property type="match status" value="1"/>
</dbReference>
<dbReference type="Gene3D" id="1.25.40.10">
    <property type="entry name" value="Tetratricopeptide repeat domain"/>
    <property type="match status" value="2"/>
</dbReference>
<feature type="region of interest" description="Disordered" evidence="4">
    <location>
        <begin position="2840"/>
        <end position="2978"/>
    </location>
</feature>
<feature type="region of interest" description="Disordered" evidence="4">
    <location>
        <begin position="350"/>
        <end position="386"/>
    </location>
</feature>
<dbReference type="InterPro" id="IPR019734">
    <property type="entry name" value="TPR_rpt"/>
</dbReference>
<evidence type="ECO:0000313" key="5">
    <source>
        <dbReference type="EMBL" id="KAK3753417.1"/>
    </source>
</evidence>
<feature type="region of interest" description="Disordered" evidence="4">
    <location>
        <begin position="821"/>
        <end position="842"/>
    </location>
</feature>
<dbReference type="Proteomes" id="UP001283361">
    <property type="component" value="Unassembled WGS sequence"/>
</dbReference>
<feature type="repeat" description="TPR" evidence="3">
    <location>
        <begin position="1916"/>
        <end position="1949"/>
    </location>
</feature>
<reference evidence="5" key="1">
    <citation type="journal article" date="2023" name="G3 (Bethesda)">
        <title>A reference genome for the long-term kleptoplast-retaining sea slug Elysia crispata morphotype clarki.</title>
        <authorList>
            <person name="Eastman K.E."/>
            <person name="Pendleton A.L."/>
            <person name="Shaikh M.A."/>
            <person name="Suttiyut T."/>
            <person name="Ogas R."/>
            <person name="Tomko P."/>
            <person name="Gavelis G."/>
            <person name="Widhalm J.R."/>
            <person name="Wisecaver J.H."/>
        </authorList>
    </citation>
    <scope>NUCLEOTIDE SEQUENCE</scope>
    <source>
        <strain evidence="5">ECLA1</strain>
    </source>
</reference>
<feature type="region of interest" description="Disordered" evidence="4">
    <location>
        <begin position="2165"/>
        <end position="2246"/>
    </location>
</feature>
<feature type="compositionally biased region" description="Polar residues" evidence="4">
    <location>
        <begin position="2282"/>
        <end position="2296"/>
    </location>
</feature>
<keyword evidence="6" id="KW-1185">Reference proteome</keyword>
<feature type="compositionally biased region" description="Polar residues" evidence="4">
    <location>
        <begin position="643"/>
        <end position="655"/>
    </location>
</feature>
<feature type="compositionally biased region" description="Basic and acidic residues" evidence="4">
    <location>
        <begin position="1206"/>
        <end position="1222"/>
    </location>
</feature>
<accession>A0AAE0YPC6</accession>
<feature type="region of interest" description="Disordered" evidence="4">
    <location>
        <begin position="565"/>
        <end position="587"/>
    </location>
</feature>
<feature type="compositionally biased region" description="Polar residues" evidence="4">
    <location>
        <begin position="673"/>
        <end position="686"/>
    </location>
</feature>
<feature type="compositionally biased region" description="Basic and acidic residues" evidence="4">
    <location>
        <begin position="853"/>
        <end position="865"/>
    </location>
</feature>
<keyword evidence="2" id="KW-0539">Nucleus</keyword>
<dbReference type="EMBL" id="JAWDGP010005712">
    <property type="protein sequence ID" value="KAK3753417.1"/>
    <property type="molecule type" value="Genomic_DNA"/>
</dbReference>
<evidence type="ECO:0000256" key="1">
    <source>
        <dbReference type="ARBA" id="ARBA00004123"/>
    </source>
</evidence>
<dbReference type="InterPro" id="IPR011990">
    <property type="entry name" value="TPR-like_helical_dom_sf"/>
</dbReference>
<evidence type="ECO:0000256" key="4">
    <source>
        <dbReference type="SAM" id="MobiDB-lite"/>
    </source>
</evidence>
<evidence type="ECO:0000256" key="2">
    <source>
        <dbReference type="ARBA" id="ARBA00023242"/>
    </source>
</evidence>
<dbReference type="GO" id="GO:0006325">
    <property type="term" value="P:chromatin organization"/>
    <property type="evidence" value="ECO:0007669"/>
    <property type="project" value="InterPro"/>
</dbReference>
<feature type="compositionally biased region" description="Basic and acidic residues" evidence="4">
    <location>
        <begin position="2329"/>
        <end position="2340"/>
    </location>
</feature>
<organism evidence="5 6">
    <name type="scientific">Elysia crispata</name>
    <name type="common">lettuce slug</name>
    <dbReference type="NCBI Taxonomy" id="231223"/>
    <lineage>
        <taxon>Eukaryota</taxon>
        <taxon>Metazoa</taxon>
        <taxon>Spiralia</taxon>
        <taxon>Lophotrochozoa</taxon>
        <taxon>Mollusca</taxon>
        <taxon>Gastropoda</taxon>
        <taxon>Heterobranchia</taxon>
        <taxon>Euthyneura</taxon>
        <taxon>Panpulmonata</taxon>
        <taxon>Sacoglossa</taxon>
        <taxon>Placobranchoidea</taxon>
        <taxon>Plakobranchidae</taxon>
        <taxon>Elysia</taxon>
    </lineage>
</organism>
<evidence type="ECO:0008006" key="7">
    <source>
        <dbReference type="Google" id="ProtNLM"/>
    </source>
</evidence>
<feature type="region of interest" description="Disordered" evidence="4">
    <location>
        <begin position="853"/>
        <end position="872"/>
    </location>
</feature>
<feature type="compositionally biased region" description="Polar residues" evidence="4">
    <location>
        <begin position="2840"/>
        <end position="2849"/>
    </location>
</feature>
<evidence type="ECO:0000313" key="6">
    <source>
        <dbReference type="Proteomes" id="UP001283361"/>
    </source>
</evidence>
<keyword evidence="3" id="KW-0802">TPR repeat</keyword>
<feature type="region of interest" description="Disordered" evidence="4">
    <location>
        <begin position="2527"/>
        <end position="2549"/>
    </location>
</feature>
<feature type="compositionally biased region" description="Low complexity" evidence="4">
    <location>
        <begin position="2925"/>
        <end position="2936"/>
    </location>
</feature>
<feature type="compositionally biased region" description="Basic and acidic residues" evidence="4">
    <location>
        <begin position="2299"/>
        <end position="2310"/>
    </location>
</feature>
<feature type="compositionally biased region" description="Polar residues" evidence="4">
    <location>
        <begin position="2311"/>
        <end position="2328"/>
    </location>
</feature>
<dbReference type="SMART" id="SM00028">
    <property type="entry name" value="TPR"/>
    <property type="match status" value="4"/>
</dbReference>
<dbReference type="PROSITE" id="PS50005">
    <property type="entry name" value="TPR"/>
    <property type="match status" value="2"/>
</dbReference>
<feature type="region of interest" description="Disordered" evidence="4">
    <location>
        <begin position="708"/>
        <end position="765"/>
    </location>
</feature>
<feature type="region of interest" description="Disordered" evidence="4">
    <location>
        <begin position="1188"/>
        <end position="1264"/>
    </location>
</feature>
<feature type="region of interest" description="Disordered" evidence="4">
    <location>
        <begin position="2277"/>
        <end position="2384"/>
    </location>
</feature>
<feature type="region of interest" description="Disordered" evidence="4">
    <location>
        <begin position="2485"/>
        <end position="2513"/>
    </location>
</feature>
<feature type="compositionally biased region" description="Polar residues" evidence="4">
    <location>
        <begin position="1306"/>
        <end position="1316"/>
    </location>
</feature>